<proteinExistence type="predicted"/>
<dbReference type="EMBL" id="BSFK01000005">
    <property type="protein sequence ID" value="GLK75313.1"/>
    <property type="molecule type" value="Genomic_DNA"/>
</dbReference>
<evidence type="ECO:0000313" key="1">
    <source>
        <dbReference type="EMBL" id="GLK75313.1"/>
    </source>
</evidence>
<organism evidence="1 2">
    <name type="scientific">Methylopila jiangsuensis</name>
    <dbReference type="NCBI Taxonomy" id="586230"/>
    <lineage>
        <taxon>Bacteria</taxon>
        <taxon>Pseudomonadati</taxon>
        <taxon>Pseudomonadota</taxon>
        <taxon>Alphaproteobacteria</taxon>
        <taxon>Hyphomicrobiales</taxon>
        <taxon>Methylopilaceae</taxon>
        <taxon>Methylopila</taxon>
    </lineage>
</organism>
<reference evidence="1" key="2">
    <citation type="submission" date="2023-01" db="EMBL/GenBank/DDBJ databases">
        <authorList>
            <person name="Sun Q."/>
            <person name="Evtushenko L."/>
        </authorList>
    </citation>
    <scope>NUCLEOTIDE SEQUENCE</scope>
    <source>
        <strain evidence="1">VKM B-2555</strain>
    </source>
</reference>
<dbReference type="SUPFAM" id="SSF52743">
    <property type="entry name" value="Subtilisin-like"/>
    <property type="match status" value="1"/>
</dbReference>
<reference evidence="1" key="1">
    <citation type="journal article" date="2014" name="Int. J. Syst. Evol. Microbiol.">
        <title>Complete genome sequence of Corynebacterium casei LMG S-19264T (=DSM 44701T), isolated from a smear-ripened cheese.</title>
        <authorList>
            <consortium name="US DOE Joint Genome Institute (JGI-PGF)"/>
            <person name="Walter F."/>
            <person name="Albersmeier A."/>
            <person name="Kalinowski J."/>
            <person name="Ruckert C."/>
        </authorList>
    </citation>
    <scope>NUCLEOTIDE SEQUENCE</scope>
    <source>
        <strain evidence="1">VKM B-2555</strain>
    </source>
</reference>
<keyword evidence="2" id="KW-1185">Reference proteome</keyword>
<dbReference type="Proteomes" id="UP001143364">
    <property type="component" value="Unassembled WGS sequence"/>
</dbReference>
<evidence type="ECO:0000313" key="2">
    <source>
        <dbReference type="Proteomes" id="UP001143364"/>
    </source>
</evidence>
<dbReference type="Gene3D" id="3.40.50.200">
    <property type="entry name" value="Peptidase S8/S53 domain"/>
    <property type="match status" value="1"/>
</dbReference>
<dbReference type="InterPro" id="IPR036852">
    <property type="entry name" value="Peptidase_S8/S53_dom_sf"/>
</dbReference>
<protein>
    <submittedName>
        <fullName evidence="1">Uncharacterized protein</fullName>
    </submittedName>
</protein>
<dbReference type="AlphaFoldDB" id="A0A9W6N2J8"/>
<sequence length="446" mass="46821">MANGSGIGKLLSTLAVLACALVFQGGEGGMAPGPASAADGYGPDMAPRWGAGSLADPRQFASMEAEAAVAGACASSAPFVVLDTFRYYRPANLDDDLTDPDHPEAARVGHGDLVAAIAGRTHGRVMAYQIDPVFNAVTLARDMARLVADIEAGRLERPAAVISSIVLPVDLDDVNGQLPAAERISPRDLARRKARALDALVEIAGGENPYRIVRDAMASLRARGVPVFVAAGNTAPDRLVNMLALNEGVYAIGALGADGRRAEYTSMPDMVSVWTPGQFVVTETEGGVSLNRGRELVFRGSAFTEERALIDRYVGRLPAEAAIATPDVLAALPPEAGRRVRLGFARKFLQEGLYRTADLLAFYGYPATSGHVRRSLQQGAYMHYPSDMIFSVDGRGRLAFDPLGDGRPGQLAVNDATSFAAPNVCASVTAATMVASGAPVQVVGAR</sequence>
<accession>A0A9W6N2J8</accession>
<comment type="caution">
    <text evidence="1">The sequence shown here is derived from an EMBL/GenBank/DDBJ whole genome shotgun (WGS) entry which is preliminary data.</text>
</comment>
<dbReference type="GO" id="GO:0004252">
    <property type="term" value="F:serine-type endopeptidase activity"/>
    <property type="evidence" value="ECO:0007669"/>
    <property type="project" value="InterPro"/>
</dbReference>
<gene>
    <name evidence="1" type="ORF">GCM10008171_05670</name>
</gene>
<dbReference type="GO" id="GO:0006508">
    <property type="term" value="P:proteolysis"/>
    <property type="evidence" value="ECO:0007669"/>
    <property type="project" value="InterPro"/>
</dbReference>
<name>A0A9W6N2J8_9HYPH</name>